<keyword evidence="3" id="KW-0998">Cell outer membrane</keyword>
<dbReference type="RefSeq" id="WP_200596245.1">
    <property type="nucleotide sequence ID" value="NZ_JAEPBG010000014.1"/>
</dbReference>
<reference evidence="5" key="1">
    <citation type="submission" date="2021-01" db="EMBL/GenBank/DDBJ databases">
        <title>Genome sequence of strain Noviherbaspirillum sp. DKR-6.</title>
        <authorList>
            <person name="Chaudhary D.K."/>
        </authorList>
    </citation>
    <scope>NUCLEOTIDE SEQUENCE</scope>
    <source>
        <strain evidence="5">DKR-6</strain>
    </source>
</reference>
<name>A0A934SW79_9BURK</name>
<sequence>MAAAALSLAPVAARADAQSVSSLADLPMEQLLTMEVYSASKFAQSLSEAPTVASVITAEDIRNFGWRTLGEALASVRGLYVTSDHNYDYLGARGFLRPGDYNTRFLLLIDGYRVNDAVYDQAPIGSDFPLDLKLVERIEYVPGAGSVMYGSNAFFGVINVITKSGRSLAGTRAGIDIGTFGERRARASYGWETASKQRFTLAVSDSQVRGRD</sequence>
<evidence type="ECO:0000256" key="2">
    <source>
        <dbReference type="ARBA" id="ARBA00023170"/>
    </source>
</evidence>
<dbReference type="PROSITE" id="PS52016">
    <property type="entry name" value="TONB_DEPENDENT_REC_3"/>
    <property type="match status" value="1"/>
</dbReference>
<dbReference type="GO" id="GO:0044718">
    <property type="term" value="P:siderophore transmembrane transport"/>
    <property type="evidence" value="ECO:0007669"/>
    <property type="project" value="TreeGrafter"/>
</dbReference>
<evidence type="ECO:0000313" key="5">
    <source>
        <dbReference type="EMBL" id="MBK4737715.1"/>
    </source>
</evidence>
<keyword evidence="3" id="KW-0812">Transmembrane</keyword>
<dbReference type="PANTHER" id="PTHR30069">
    <property type="entry name" value="TONB-DEPENDENT OUTER MEMBRANE RECEPTOR"/>
    <property type="match status" value="1"/>
</dbReference>
<organism evidence="5 6">
    <name type="scientific">Noviherbaspirillum pedocola</name>
    <dbReference type="NCBI Taxonomy" id="2801341"/>
    <lineage>
        <taxon>Bacteria</taxon>
        <taxon>Pseudomonadati</taxon>
        <taxon>Pseudomonadota</taxon>
        <taxon>Betaproteobacteria</taxon>
        <taxon>Burkholderiales</taxon>
        <taxon>Oxalobacteraceae</taxon>
        <taxon>Noviherbaspirillum</taxon>
    </lineage>
</organism>
<evidence type="ECO:0000256" key="1">
    <source>
        <dbReference type="ARBA" id="ARBA00022729"/>
    </source>
</evidence>
<dbReference type="GO" id="GO:0009279">
    <property type="term" value="C:cell outer membrane"/>
    <property type="evidence" value="ECO:0007669"/>
    <property type="project" value="UniProtKB-SubCell"/>
</dbReference>
<keyword evidence="3" id="KW-1134">Transmembrane beta strand</keyword>
<dbReference type="GO" id="GO:0015344">
    <property type="term" value="F:siderophore uptake transmembrane transporter activity"/>
    <property type="evidence" value="ECO:0007669"/>
    <property type="project" value="TreeGrafter"/>
</dbReference>
<dbReference type="AlphaFoldDB" id="A0A934SW79"/>
<keyword evidence="2 5" id="KW-0675">Receptor</keyword>
<dbReference type="InterPro" id="IPR039426">
    <property type="entry name" value="TonB-dep_rcpt-like"/>
</dbReference>
<keyword evidence="3" id="KW-0813">Transport</keyword>
<dbReference type="Pfam" id="PF07715">
    <property type="entry name" value="Plug"/>
    <property type="match status" value="1"/>
</dbReference>
<dbReference type="Gene3D" id="2.170.130.10">
    <property type="entry name" value="TonB-dependent receptor, plug domain"/>
    <property type="match status" value="1"/>
</dbReference>
<dbReference type="Proteomes" id="UP000622890">
    <property type="component" value="Unassembled WGS sequence"/>
</dbReference>
<protein>
    <submittedName>
        <fullName evidence="5">TonB-dependent receptor</fullName>
    </submittedName>
</protein>
<evidence type="ECO:0000256" key="3">
    <source>
        <dbReference type="PROSITE-ProRule" id="PRU01360"/>
    </source>
</evidence>
<dbReference type="EMBL" id="JAEPBG010000014">
    <property type="protein sequence ID" value="MBK4737715.1"/>
    <property type="molecule type" value="Genomic_DNA"/>
</dbReference>
<accession>A0A934SW79</accession>
<keyword evidence="3" id="KW-0472">Membrane</keyword>
<comment type="subcellular location">
    <subcellularLocation>
        <location evidence="3">Cell outer membrane</location>
        <topology evidence="3">Multi-pass membrane protein</topology>
    </subcellularLocation>
</comment>
<keyword evidence="6" id="KW-1185">Reference proteome</keyword>
<feature type="domain" description="TonB-dependent receptor plug" evidence="4">
    <location>
        <begin position="46"/>
        <end position="157"/>
    </location>
</feature>
<gene>
    <name evidence="5" type="ORF">JJB74_24100</name>
</gene>
<comment type="caution">
    <text evidence="5">The sequence shown here is derived from an EMBL/GenBank/DDBJ whole genome shotgun (WGS) entry which is preliminary data.</text>
</comment>
<dbReference type="InterPro" id="IPR012910">
    <property type="entry name" value="Plug_dom"/>
</dbReference>
<dbReference type="PANTHER" id="PTHR30069:SF29">
    <property type="entry name" value="HEMOGLOBIN AND HEMOGLOBIN-HAPTOGLOBIN-BINDING PROTEIN 1-RELATED"/>
    <property type="match status" value="1"/>
</dbReference>
<evidence type="ECO:0000313" key="6">
    <source>
        <dbReference type="Proteomes" id="UP000622890"/>
    </source>
</evidence>
<dbReference type="InterPro" id="IPR037066">
    <property type="entry name" value="Plug_dom_sf"/>
</dbReference>
<proteinExistence type="inferred from homology"/>
<comment type="similarity">
    <text evidence="3">Belongs to the TonB-dependent receptor family.</text>
</comment>
<dbReference type="SUPFAM" id="SSF56935">
    <property type="entry name" value="Porins"/>
    <property type="match status" value="1"/>
</dbReference>
<keyword evidence="1" id="KW-0732">Signal</keyword>
<evidence type="ECO:0000259" key="4">
    <source>
        <dbReference type="Pfam" id="PF07715"/>
    </source>
</evidence>